<keyword evidence="1" id="KW-0472">Membrane</keyword>
<proteinExistence type="predicted"/>
<keyword evidence="1" id="KW-1133">Transmembrane helix</keyword>
<feature type="transmembrane region" description="Helical" evidence="1">
    <location>
        <begin position="20"/>
        <end position="39"/>
    </location>
</feature>
<accession>A0A2G9SNX5</accession>
<dbReference type="Proteomes" id="UP000228934">
    <property type="component" value="Unassembled WGS sequence"/>
</dbReference>
<reference evidence="3" key="1">
    <citation type="journal article" date="2017" name="Nat. Commun.">
        <title>The North American bullfrog draft genome provides insight into hormonal regulation of long noncoding RNA.</title>
        <authorList>
            <person name="Hammond S.A."/>
            <person name="Warren R.L."/>
            <person name="Vandervalk B.P."/>
            <person name="Kucuk E."/>
            <person name="Khan H."/>
            <person name="Gibb E.A."/>
            <person name="Pandoh P."/>
            <person name="Kirk H."/>
            <person name="Zhao Y."/>
            <person name="Jones M."/>
            <person name="Mungall A.J."/>
            <person name="Coope R."/>
            <person name="Pleasance S."/>
            <person name="Moore R.A."/>
            <person name="Holt R.A."/>
            <person name="Round J.M."/>
            <person name="Ohora S."/>
            <person name="Walle B.V."/>
            <person name="Veldhoen N."/>
            <person name="Helbing C.C."/>
            <person name="Birol I."/>
        </authorList>
    </citation>
    <scope>NUCLEOTIDE SEQUENCE [LARGE SCALE GENOMIC DNA]</scope>
</reference>
<feature type="transmembrane region" description="Helical" evidence="1">
    <location>
        <begin position="51"/>
        <end position="71"/>
    </location>
</feature>
<evidence type="ECO:0000256" key="1">
    <source>
        <dbReference type="SAM" id="Phobius"/>
    </source>
</evidence>
<evidence type="ECO:0000313" key="3">
    <source>
        <dbReference type="Proteomes" id="UP000228934"/>
    </source>
</evidence>
<gene>
    <name evidence="2" type="ORF">AB205_0219890</name>
</gene>
<dbReference type="EMBL" id="KV923433">
    <property type="protein sequence ID" value="PIO41081.1"/>
    <property type="molecule type" value="Genomic_DNA"/>
</dbReference>
<protein>
    <submittedName>
        <fullName evidence="2">Uncharacterized protein</fullName>
    </submittedName>
</protein>
<keyword evidence="3" id="KW-1185">Reference proteome</keyword>
<evidence type="ECO:0000313" key="2">
    <source>
        <dbReference type="EMBL" id="PIO41081.1"/>
    </source>
</evidence>
<name>A0A2G9SNX5_AQUCT</name>
<organism evidence="2 3">
    <name type="scientific">Aquarana catesbeiana</name>
    <name type="common">American bullfrog</name>
    <name type="synonym">Rana catesbeiana</name>
    <dbReference type="NCBI Taxonomy" id="8400"/>
    <lineage>
        <taxon>Eukaryota</taxon>
        <taxon>Metazoa</taxon>
        <taxon>Chordata</taxon>
        <taxon>Craniata</taxon>
        <taxon>Vertebrata</taxon>
        <taxon>Euteleostomi</taxon>
        <taxon>Amphibia</taxon>
        <taxon>Batrachia</taxon>
        <taxon>Anura</taxon>
        <taxon>Neobatrachia</taxon>
        <taxon>Ranoidea</taxon>
        <taxon>Ranidae</taxon>
        <taxon>Aquarana</taxon>
    </lineage>
</organism>
<dbReference type="AlphaFoldDB" id="A0A2G9SNX5"/>
<feature type="transmembrane region" description="Helical" evidence="1">
    <location>
        <begin position="91"/>
        <end position="112"/>
    </location>
</feature>
<keyword evidence="1" id="KW-0812">Transmembrane</keyword>
<sequence>MTMIYYQTSPASLLVQVHQLALYHPLFFRFLQLLLFPIPPCCWYQYLTLGVSWYFSTFHITLLLHYITLYLRSPFCYLYTIYSPCTINSHFWSINFIFNTLLLLVTYCITPTGISHTFHYIPPLFYRCLQFCGSLSLLPMVAYPWGILSSPGLPSIVGFIHLSSQD</sequence>